<dbReference type="STRING" id="88036.D8QNB7"/>
<dbReference type="OMA" id="NERNPIM"/>
<dbReference type="GO" id="GO:0005737">
    <property type="term" value="C:cytoplasm"/>
    <property type="evidence" value="ECO:0007669"/>
    <property type="project" value="UniProtKB-ARBA"/>
</dbReference>
<proteinExistence type="inferred from homology"/>
<dbReference type="PANTHER" id="PTHR43392:SF2">
    <property type="entry name" value="AAA-TYPE ATPASE FAMILY PROTEIN _ ANKYRIN REPEAT FAMILY PROTEIN"/>
    <property type="match status" value="1"/>
</dbReference>
<evidence type="ECO:0000256" key="7">
    <source>
        <dbReference type="ARBA" id="ARBA00023014"/>
    </source>
</evidence>
<name>D8QNB7_SELML</name>
<dbReference type="HOGENOM" id="CLU_008749_1_2_1"/>
<dbReference type="InterPro" id="IPR042216">
    <property type="entry name" value="MitoNEET_CISD"/>
</dbReference>
<evidence type="ECO:0000259" key="12">
    <source>
        <dbReference type="SMART" id="SM00704"/>
    </source>
</evidence>
<evidence type="ECO:0000256" key="5">
    <source>
        <dbReference type="ARBA" id="ARBA00022840"/>
    </source>
</evidence>
<dbReference type="eggNOG" id="KOG0730">
    <property type="taxonomic scope" value="Eukaryota"/>
</dbReference>
<dbReference type="InterPro" id="IPR003959">
    <property type="entry name" value="ATPase_AAA_core"/>
</dbReference>
<comment type="cofactor">
    <cofactor evidence="8">
        <name>[2Fe-2S] cluster</name>
        <dbReference type="ChEBI" id="CHEBI:190135"/>
    </cofactor>
</comment>
<dbReference type="InParanoid" id="D8QNB7"/>
<evidence type="ECO:0000259" key="11">
    <source>
        <dbReference type="SMART" id="SM00382"/>
    </source>
</evidence>
<dbReference type="Pfam" id="PF00023">
    <property type="entry name" value="Ank"/>
    <property type="match status" value="1"/>
</dbReference>
<protein>
    <submittedName>
        <fullName evidence="13">Uncharacterized protein</fullName>
    </submittedName>
</protein>
<evidence type="ECO:0000313" key="14">
    <source>
        <dbReference type="Proteomes" id="UP000001514"/>
    </source>
</evidence>
<dbReference type="InterPro" id="IPR002110">
    <property type="entry name" value="Ankyrin_rpt"/>
</dbReference>
<dbReference type="Gene3D" id="1.10.8.60">
    <property type="match status" value="1"/>
</dbReference>
<dbReference type="InterPro" id="IPR000641">
    <property type="entry name" value="CbxX/CfxQ"/>
</dbReference>
<dbReference type="FunFam" id="3.40.50.300:FF:000216">
    <property type="entry name" value="Type VII secretion ATPase EccA"/>
    <property type="match status" value="1"/>
</dbReference>
<dbReference type="PROSITE" id="PS50297">
    <property type="entry name" value="ANK_REP_REGION"/>
    <property type="match status" value="2"/>
</dbReference>
<keyword evidence="9" id="KW-0040">ANK repeat</keyword>
<evidence type="ECO:0000256" key="1">
    <source>
        <dbReference type="ARBA" id="ARBA00010378"/>
    </source>
</evidence>
<dbReference type="SUPFAM" id="SSF48403">
    <property type="entry name" value="Ankyrin repeat"/>
    <property type="match status" value="1"/>
</dbReference>
<comment type="similarity">
    <text evidence="1">Belongs to the CbxX/CfxQ family.</text>
</comment>
<gene>
    <name evidence="13" type="ORF">SELMODRAFT_437606</name>
</gene>
<keyword evidence="3" id="KW-0479">Metal-binding</keyword>
<dbReference type="FunFam" id="3.40.5.90:FF:000001">
    <property type="entry name" value="CDGSH iron-sulfur domain-containing protein 1"/>
    <property type="match status" value="1"/>
</dbReference>
<dbReference type="InterPro" id="IPR018967">
    <property type="entry name" value="FeS-contain_CDGSH-typ"/>
</dbReference>
<dbReference type="InterPro" id="IPR036770">
    <property type="entry name" value="Ankyrin_rpt-contain_sf"/>
</dbReference>
<dbReference type="Pfam" id="PF12796">
    <property type="entry name" value="Ank_2"/>
    <property type="match status" value="1"/>
</dbReference>
<reference evidence="13 14" key="1">
    <citation type="journal article" date="2011" name="Science">
        <title>The Selaginella genome identifies genetic changes associated with the evolution of vascular plants.</title>
        <authorList>
            <person name="Banks J.A."/>
            <person name="Nishiyama T."/>
            <person name="Hasebe M."/>
            <person name="Bowman J.L."/>
            <person name="Gribskov M."/>
            <person name="dePamphilis C."/>
            <person name="Albert V.A."/>
            <person name="Aono N."/>
            <person name="Aoyama T."/>
            <person name="Ambrose B.A."/>
            <person name="Ashton N.W."/>
            <person name="Axtell M.J."/>
            <person name="Barker E."/>
            <person name="Barker M.S."/>
            <person name="Bennetzen J.L."/>
            <person name="Bonawitz N.D."/>
            <person name="Chapple C."/>
            <person name="Cheng C."/>
            <person name="Correa L.G."/>
            <person name="Dacre M."/>
            <person name="DeBarry J."/>
            <person name="Dreyer I."/>
            <person name="Elias M."/>
            <person name="Engstrom E.M."/>
            <person name="Estelle M."/>
            <person name="Feng L."/>
            <person name="Finet C."/>
            <person name="Floyd S.K."/>
            <person name="Frommer W.B."/>
            <person name="Fujita T."/>
            <person name="Gramzow L."/>
            <person name="Gutensohn M."/>
            <person name="Harholt J."/>
            <person name="Hattori M."/>
            <person name="Heyl A."/>
            <person name="Hirai T."/>
            <person name="Hiwatashi Y."/>
            <person name="Ishikawa M."/>
            <person name="Iwata M."/>
            <person name="Karol K.G."/>
            <person name="Koehler B."/>
            <person name="Kolukisaoglu U."/>
            <person name="Kubo M."/>
            <person name="Kurata T."/>
            <person name="Lalonde S."/>
            <person name="Li K."/>
            <person name="Li Y."/>
            <person name="Litt A."/>
            <person name="Lyons E."/>
            <person name="Manning G."/>
            <person name="Maruyama T."/>
            <person name="Michael T.P."/>
            <person name="Mikami K."/>
            <person name="Miyazaki S."/>
            <person name="Morinaga S."/>
            <person name="Murata T."/>
            <person name="Mueller-Roeber B."/>
            <person name="Nelson D.R."/>
            <person name="Obara M."/>
            <person name="Oguri Y."/>
            <person name="Olmstead R.G."/>
            <person name="Onodera N."/>
            <person name="Petersen B.L."/>
            <person name="Pils B."/>
            <person name="Prigge M."/>
            <person name="Rensing S.A."/>
            <person name="Riano-Pachon D.M."/>
            <person name="Roberts A.W."/>
            <person name="Sato Y."/>
            <person name="Scheller H.V."/>
            <person name="Schulz B."/>
            <person name="Schulz C."/>
            <person name="Shakirov E.V."/>
            <person name="Shibagaki N."/>
            <person name="Shinohara N."/>
            <person name="Shippen D.E."/>
            <person name="Soerensen I."/>
            <person name="Sotooka R."/>
            <person name="Sugimoto N."/>
            <person name="Sugita M."/>
            <person name="Sumikawa N."/>
            <person name="Tanurdzic M."/>
            <person name="Theissen G."/>
            <person name="Ulvskov P."/>
            <person name="Wakazuki S."/>
            <person name="Weng J.K."/>
            <person name="Willats W.W."/>
            <person name="Wipf D."/>
            <person name="Wolf P.G."/>
            <person name="Yang L."/>
            <person name="Zimmer A.D."/>
            <person name="Zhu Q."/>
            <person name="Mitros T."/>
            <person name="Hellsten U."/>
            <person name="Loque D."/>
            <person name="Otillar R."/>
            <person name="Salamov A."/>
            <person name="Schmutz J."/>
            <person name="Shapiro H."/>
            <person name="Lindquist E."/>
            <person name="Lucas S."/>
            <person name="Rokhsar D."/>
            <person name="Grigoriev I.V."/>
        </authorList>
    </citation>
    <scope>NUCLEOTIDE SEQUENCE [LARGE SCALE GENOMIC DNA]</scope>
</reference>
<dbReference type="SMART" id="SM00382">
    <property type="entry name" value="AAA"/>
    <property type="match status" value="1"/>
</dbReference>
<keyword evidence="4" id="KW-0547">Nucleotide-binding</keyword>
<evidence type="ECO:0000313" key="13">
    <source>
        <dbReference type="EMBL" id="EFJ38074.1"/>
    </source>
</evidence>
<evidence type="ECO:0000256" key="4">
    <source>
        <dbReference type="ARBA" id="ARBA00022741"/>
    </source>
</evidence>
<evidence type="ECO:0000256" key="3">
    <source>
        <dbReference type="ARBA" id="ARBA00022723"/>
    </source>
</evidence>
<evidence type="ECO:0000256" key="8">
    <source>
        <dbReference type="ARBA" id="ARBA00034078"/>
    </source>
</evidence>
<dbReference type="AlphaFoldDB" id="D8QNB7"/>
<dbReference type="GO" id="GO:0005524">
    <property type="term" value="F:ATP binding"/>
    <property type="evidence" value="ECO:0007669"/>
    <property type="project" value="UniProtKB-KW"/>
</dbReference>
<evidence type="ECO:0000256" key="10">
    <source>
        <dbReference type="SAM" id="Coils"/>
    </source>
</evidence>
<dbReference type="Gene3D" id="3.40.5.90">
    <property type="entry name" value="CDGSH iron-sulfur domain, mitoNEET-type"/>
    <property type="match status" value="1"/>
</dbReference>
<keyword evidence="14" id="KW-1185">Reference proteome</keyword>
<feature type="domain" description="AAA+ ATPase" evidence="11">
    <location>
        <begin position="247"/>
        <end position="381"/>
    </location>
</feature>
<dbReference type="GO" id="GO:0051537">
    <property type="term" value="F:2 iron, 2 sulfur cluster binding"/>
    <property type="evidence" value="ECO:0007669"/>
    <property type="project" value="UniProtKB-KW"/>
</dbReference>
<dbReference type="Pfam" id="PF09360">
    <property type="entry name" value="zf-CDGSH"/>
    <property type="match status" value="1"/>
</dbReference>
<dbReference type="PRINTS" id="PR00819">
    <property type="entry name" value="CBXCFQXSUPER"/>
</dbReference>
<dbReference type="GO" id="GO:0046872">
    <property type="term" value="F:metal ion binding"/>
    <property type="evidence" value="ECO:0007669"/>
    <property type="project" value="UniProtKB-KW"/>
</dbReference>
<feature type="repeat" description="ANK" evidence="9">
    <location>
        <begin position="89"/>
        <end position="121"/>
    </location>
</feature>
<keyword evidence="10" id="KW-0175">Coiled coil</keyword>
<feature type="domain" description="Iron-binding zinc finger CDGSH type" evidence="12">
    <location>
        <begin position="577"/>
        <end position="616"/>
    </location>
</feature>
<dbReference type="InterPro" id="IPR003593">
    <property type="entry name" value="AAA+_ATPase"/>
</dbReference>
<keyword evidence="7" id="KW-0411">Iron-sulfur</keyword>
<dbReference type="InterPro" id="IPR027417">
    <property type="entry name" value="P-loop_NTPase"/>
</dbReference>
<accession>D8QNB7</accession>
<dbReference type="PANTHER" id="PTHR43392">
    <property type="entry name" value="AAA-TYPE ATPASE FAMILY PROTEIN / ANKYRIN REPEAT FAMILY PROTEIN"/>
    <property type="match status" value="1"/>
</dbReference>
<dbReference type="InterPro" id="IPR050773">
    <property type="entry name" value="CbxX/CfxQ_RuBisCO_ESX"/>
</dbReference>
<dbReference type="SMART" id="SM00248">
    <property type="entry name" value="ANK"/>
    <property type="match status" value="3"/>
</dbReference>
<dbReference type="PRINTS" id="PR01415">
    <property type="entry name" value="ANKYRIN"/>
</dbReference>
<evidence type="ECO:0000256" key="6">
    <source>
        <dbReference type="ARBA" id="ARBA00023004"/>
    </source>
</evidence>
<dbReference type="EMBL" id="GL377565">
    <property type="protein sequence ID" value="EFJ38074.1"/>
    <property type="molecule type" value="Genomic_DNA"/>
</dbReference>
<feature type="repeat" description="ANK" evidence="9">
    <location>
        <begin position="122"/>
        <end position="158"/>
    </location>
</feature>
<organism evidence="14">
    <name type="scientific">Selaginella moellendorffii</name>
    <name type="common">Spikemoss</name>
    <dbReference type="NCBI Taxonomy" id="88036"/>
    <lineage>
        <taxon>Eukaryota</taxon>
        <taxon>Viridiplantae</taxon>
        <taxon>Streptophyta</taxon>
        <taxon>Embryophyta</taxon>
        <taxon>Tracheophyta</taxon>
        <taxon>Lycopodiopsida</taxon>
        <taxon>Selaginellales</taxon>
        <taxon>Selaginellaceae</taxon>
        <taxon>Selaginella</taxon>
    </lineage>
</organism>
<dbReference type="Proteomes" id="UP000001514">
    <property type="component" value="Unassembled WGS sequence"/>
</dbReference>
<keyword evidence="6" id="KW-0408">Iron</keyword>
<evidence type="ECO:0000256" key="9">
    <source>
        <dbReference type="PROSITE-ProRule" id="PRU00023"/>
    </source>
</evidence>
<keyword evidence="5" id="KW-0067">ATP-binding</keyword>
<dbReference type="SUPFAM" id="SSF52540">
    <property type="entry name" value="P-loop containing nucleoside triphosphate hydrolases"/>
    <property type="match status" value="1"/>
</dbReference>
<dbReference type="Pfam" id="PF00004">
    <property type="entry name" value="AAA"/>
    <property type="match status" value="1"/>
</dbReference>
<dbReference type="CDD" id="cd00009">
    <property type="entry name" value="AAA"/>
    <property type="match status" value="1"/>
</dbReference>
<sequence length="628" mass="69538">MHPRQQIRSARPVTCHSLAQSGDIDGLRVLLHQNPSLINSRNPVMSQTPLQMAAASNQDDAVRFLLEWNGPERADLEATNMFLVALSQYGETALHLAAKNGSTDALKVLLKHNARKEAKALNGMTPLHLAVWSSVRAQDCKAVEVLLEHNADVSLEDNEKLTPLSHLPKSSGNEKLQEMLERQLDLQRRQKAEKALSGSKLKMLELEKELEKIVGLDDLKLQLRKWAKGMLLDEKRRSLGLNVPKRKLPHMAFLGNPGTGKTMIARLLAKLLHMVGVLECDKVVEVQRTDLVGEFVGHTGPKTRKRIREAEGGILFVDEAYRLIPAQKADDKDYGVEALEEIMSVMDSGKVVVIFAGYAEPMKRVIASNEGFCRRVTRFFHFPDFSTEELAEMIHLKLKEQHEDSPTFGLKLEPGCTAGAIAELLDRKTTEKQRSEMNGGLVWPLLANAKDHLDYRLDLDCCDSDELVSITVEDLEADSYTTAVFFRHGRPSTRHVFSTGATRLRIFLVCRACGFQVPTTTMVGGGILGTGFQLAVVPAAVRTPLASSRSVRVRAQVQEGEASSVVLNPSIRKDVEKVVDTVVVGEISKPVTAYCRCWRSGTFPLCDGSHMKHNKATGDNVGPLLLKK</sequence>
<feature type="coiled-coil region" evidence="10">
    <location>
        <begin position="173"/>
        <end position="209"/>
    </location>
</feature>
<dbReference type="Gramene" id="EFJ38074">
    <property type="protein sequence ID" value="EFJ38074"/>
    <property type="gene ID" value="SELMODRAFT_437606"/>
</dbReference>
<dbReference type="KEGG" id="smo:SELMODRAFT_437606"/>
<keyword evidence="2" id="KW-0001">2Fe-2S</keyword>
<dbReference type="eggNOG" id="KOG3461">
    <property type="taxonomic scope" value="Eukaryota"/>
</dbReference>
<dbReference type="Gene3D" id="3.40.50.300">
    <property type="entry name" value="P-loop containing nucleotide triphosphate hydrolases"/>
    <property type="match status" value="1"/>
</dbReference>
<dbReference type="Gene3D" id="1.25.40.20">
    <property type="entry name" value="Ankyrin repeat-containing domain"/>
    <property type="match status" value="1"/>
</dbReference>
<dbReference type="FunCoup" id="D8QNB7">
    <property type="interactions" value="372"/>
</dbReference>
<evidence type="ECO:0000256" key="2">
    <source>
        <dbReference type="ARBA" id="ARBA00022714"/>
    </source>
</evidence>
<dbReference type="GO" id="GO:0016887">
    <property type="term" value="F:ATP hydrolysis activity"/>
    <property type="evidence" value="ECO:0000318"/>
    <property type="project" value="GO_Central"/>
</dbReference>
<dbReference type="PROSITE" id="PS50088">
    <property type="entry name" value="ANK_REPEAT"/>
    <property type="match status" value="2"/>
</dbReference>
<dbReference type="SMART" id="SM00704">
    <property type="entry name" value="ZnF_CDGSH"/>
    <property type="match status" value="1"/>
</dbReference>
<dbReference type="eggNOG" id="KOG4177">
    <property type="taxonomic scope" value="Eukaryota"/>
</dbReference>